<dbReference type="Gene3D" id="3.40.1280.10">
    <property type="match status" value="1"/>
</dbReference>
<evidence type="ECO:0000256" key="6">
    <source>
        <dbReference type="HAMAP-Rule" id="MF_01885"/>
    </source>
</evidence>
<comment type="similarity">
    <text evidence="6">Belongs to the class IV-like SAM-binding methyltransferase superfamily. RNA methyltransferase TrmH family. TrmL subfamily.</text>
</comment>
<dbReference type="EMBL" id="JBHRXV010000004">
    <property type="protein sequence ID" value="MFC3712084.1"/>
    <property type="molecule type" value="Genomic_DNA"/>
</dbReference>
<dbReference type="InterPro" id="IPR029026">
    <property type="entry name" value="tRNA_m1G_MTases_N"/>
</dbReference>
<comment type="subcellular location">
    <subcellularLocation>
        <location evidence="6">Cytoplasm</location>
    </subcellularLocation>
</comment>
<feature type="binding site" evidence="6">
    <location>
        <position position="126"/>
    </location>
    <ligand>
        <name>S-adenosyl-L-methionine</name>
        <dbReference type="ChEBI" id="CHEBI:59789"/>
    </ligand>
</feature>
<dbReference type="PANTHER" id="PTHR42971">
    <property type="entry name" value="TRNA (CYTIDINE(34)-2'-O)-METHYLTRANSFERASE"/>
    <property type="match status" value="1"/>
</dbReference>
<dbReference type="PIRSF" id="PIRSF029256">
    <property type="entry name" value="SpoU_TrmH_prd"/>
    <property type="match status" value="1"/>
</dbReference>
<feature type="domain" description="tRNA/rRNA methyltransferase SpoU type" evidence="7">
    <location>
        <begin position="2"/>
        <end position="136"/>
    </location>
</feature>
<dbReference type="PANTHER" id="PTHR42971:SF1">
    <property type="entry name" value="TRNA (CYTIDINE(34)-2'-O)-METHYLTRANSFERASE"/>
    <property type="match status" value="1"/>
</dbReference>
<dbReference type="InterPro" id="IPR016914">
    <property type="entry name" value="TrmL"/>
</dbReference>
<evidence type="ECO:0000256" key="2">
    <source>
        <dbReference type="ARBA" id="ARBA00022603"/>
    </source>
</evidence>
<evidence type="ECO:0000256" key="4">
    <source>
        <dbReference type="ARBA" id="ARBA00022691"/>
    </source>
</evidence>
<evidence type="ECO:0000259" key="7">
    <source>
        <dbReference type="Pfam" id="PF00588"/>
    </source>
</evidence>
<feature type="binding site" evidence="6">
    <location>
        <position position="118"/>
    </location>
    <ligand>
        <name>S-adenosyl-L-methionine</name>
        <dbReference type="ChEBI" id="CHEBI:59789"/>
    </ligand>
</feature>
<keyword evidence="3 6" id="KW-0808">Transferase</keyword>
<dbReference type="Proteomes" id="UP001595615">
    <property type="component" value="Unassembled WGS sequence"/>
</dbReference>
<dbReference type="RefSeq" id="WP_380858287.1">
    <property type="nucleotide sequence ID" value="NZ_JBHRXV010000004.1"/>
</dbReference>
<accession>A0ABV7X7F5</accession>
<keyword evidence="9" id="KW-1185">Reference proteome</keyword>
<protein>
    <recommendedName>
        <fullName evidence="6">tRNA (cytidine(34)-2'-O)-methyltransferase</fullName>
        <ecNumber evidence="6">2.1.1.207</ecNumber>
    </recommendedName>
    <alternativeName>
        <fullName evidence="6">tRNA (cytidine/uridine-2'-O-)-methyltransferase TrmL</fullName>
    </alternativeName>
</protein>
<evidence type="ECO:0000313" key="9">
    <source>
        <dbReference type="Proteomes" id="UP001595615"/>
    </source>
</evidence>
<evidence type="ECO:0000256" key="1">
    <source>
        <dbReference type="ARBA" id="ARBA00022490"/>
    </source>
</evidence>
<evidence type="ECO:0000256" key="5">
    <source>
        <dbReference type="ARBA" id="ARBA00022694"/>
    </source>
</evidence>
<reference evidence="9" key="1">
    <citation type="journal article" date="2019" name="Int. J. Syst. Evol. Microbiol.">
        <title>The Global Catalogue of Microorganisms (GCM) 10K type strain sequencing project: providing services to taxonomists for standard genome sequencing and annotation.</title>
        <authorList>
            <consortium name="The Broad Institute Genomics Platform"/>
            <consortium name="The Broad Institute Genome Sequencing Center for Infectious Disease"/>
            <person name="Wu L."/>
            <person name="Ma J."/>
        </authorList>
    </citation>
    <scope>NUCLEOTIDE SEQUENCE [LARGE SCALE GENOMIC DNA]</scope>
    <source>
        <strain evidence="9">KCTC 42644</strain>
    </source>
</reference>
<sequence length="149" mass="15831">MRLALFQPDQPGNVGTLLRLGACLGVAVDVIEPCGFPFSHHAVKRSAMDYSELVDLSVHADWDAFRAARAGRLVLLTTKGSVAHTDAGYRSDDILLVGQESAGVPEFIHDAADLRVRVPLAPGLRSLNVAIAAAMVVGEALRQTEGYPA</sequence>
<dbReference type="SUPFAM" id="SSF75217">
    <property type="entry name" value="alpha/beta knot"/>
    <property type="match status" value="1"/>
</dbReference>
<comment type="subunit">
    <text evidence="6">Homodimer.</text>
</comment>
<proteinExistence type="inferred from homology"/>
<feature type="binding site" evidence="6">
    <location>
        <position position="76"/>
    </location>
    <ligand>
        <name>S-adenosyl-L-methionine</name>
        <dbReference type="ChEBI" id="CHEBI:59789"/>
    </ligand>
</feature>
<evidence type="ECO:0000313" key="8">
    <source>
        <dbReference type="EMBL" id="MFC3712084.1"/>
    </source>
</evidence>
<comment type="catalytic activity">
    <reaction evidence="6">
        <text>5-carboxymethylaminomethyluridine(34) in tRNA(Leu) + S-adenosyl-L-methionine = 5-carboxymethylaminomethyl-2'-O-methyluridine(34) in tRNA(Leu) + S-adenosyl-L-homocysteine + H(+)</text>
        <dbReference type="Rhea" id="RHEA:43088"/>
        <dbReference type="Rhea" id="RHEA-COMP:10333"/>
        <dbReference type="Rhea" id="RHEA-COMP:10334"/>
        <dbReference type="ChEBI" id="CHEBI:15378"/>
        <dbReference type="ChEBI" id="CHEBI:57856"/>
        <dbReference type="ChEBI" id="CHEBI:59789"/>
        <dbReference type="ChEBI" id="CHEBI:74508"/>
        <dbReference type="ChEBI" id="CHEBI:74511"/>
        <dbReference type="EC" id="2.1.1.207"/>
    </reaction>
</comment>
<feature type="binding site" evidence="6">
    <location>
        <position position="98"/>
    </location>
    <ligand>
        <name>S-adenosyl-L-methionine</name>
        <dbReference type="ChEBI" id="CHEBI:59789"/>
    </ligand>
</feature>
<dbReference type="InterPro" id="IPR001537">
    <property type="entry name" value="SpoU_MeTrfase"/>
</dbReference>
<dbReference type="Pfam" id="PF00588">
    <property type="entry name" value="SpoU_methylase"/>
    <property type="match status" value="1"/>
</dbReference>
<evidence type="ECO:0000256" key="3">
    <source>
        <dbReference type="ARBA" id="ARBA00022679"/>
    </source>
</evidence>
<organism evidence="8 9">
    <name type="scientific">Sphingoaurantiacus capsulatus</name>
    <dbReference type="NCBI Taxonomy" id="1771310"/>
    <lineage>
        <taxon>Bacteria</taxon>
        <taxon>Pseudomonadati</taxon>
        <taxon>Pseudomonadota</taxon>
        <taxon>Alphaproteobacteria</taxon>
        <taxon>Sphingomonadales</taxon>
        <taxon>Sphingosinicellaceae</taxon>
        <taxon>Sphingoaurantiacus</taxon>
    </lineage>
</organism>
<name>A0ABV7X7F5_9SPHN</name>
<keyword evidence="5 6" id="KW-0819">tRNA processing</keyword>
<keyword evidence="4 6" id="KW-0949">S-adenosyl-L-methionine</keyword>
<dbReference type="EC" id="2.1.1.207" evidence="6"/>
<comment type="function">
    <text evidence="6">Methylates the ribose at the nucleotide 34 wobble position in the two leucyl isoacceptors tRNA(Leu)(CmAA) and tRNA(Leu)(cmnm5UmAA). Catalyzes the methyl transfer from S-adenosyl-L-methionine to the 2'-OH of the wobble nucleotide.</text>
</comment>
<keyword evidence="2 6" id="KW-0489">Methyltransferase</keyword>
<gene>
    <name evidence="6" type="primary">trmL</name>
    <name evidence="8" type="ORF">ACFOMD_05865</name>
</gene>
<keyword evidence="1 6" id="KW-0963">Cytoplasm</keyword>
<comment type="caution">
    <text evidence="8">The sequence shown here is derived from an EMBL/GenBank/DDBJ whole genome shotgun (WGS) entry which is preliminary data.</text>
</comment>
<comment type="catalytic activity">
    <reaction evidence="6">
        <text>cytidine(34) in tRNA + S-adenosyl-L-methionine = 2'-O-methylcytidine(34) in tRNA + S-adenosyl-L-homocysteine + H(+)</text>
        <dbReference type="Rhea" id="RHEA:43084"/>
        <dbReference type="Rhea" id="RHEA-COMP:10331"/>
        <dbReference type="Rhea" id="RHEA-COMP:10332"/>
        <dbReference type="ChEBI" id="CHEBI:15378"/>
        <dbReference type="ChEBI" id="CHEBI:57856"/>
        <dbReference type="ChEBI" id="CHEBI:59789"/>
        <dbReference type="ChEBI" id="CHEBI:74495"/>
        <dbReference type="ChEBI" id="CHEBI:82748"/>
        <dbReference type="EC" id="2.1.1.207"/>
    </reaction>
</comment>
<dbReference type="CDD" id="cd18094">
    <property type="entry name" value="SpoU-like_TrmL"/>
    <property type="match status" value="1"/>
</dbReference>
<dbReference type="InterPro" id="IPR029028">
    <property type="entry name" value="Alpha/beta_knot_MTases"/>
</dbReference>
<dbReference type="HAMAP" id="MF_01885">
    <property type="entry name" value="tRNA_methyltr_TrmL"/>
    <property type="match status" value="1"/>
</dbReference>